<feature type="compositionally biased region" description="Pro residues" evidence="1">
    <location>
        <begin position="101"/>
        <end position="115"/>
    </location>
</feature>
<evidence type="ECO:0000256" key="1">
    <source>
        <dbReference type="SAM" id="MobiDB-lite"/>
    </source>
</evidence>
<comment type="caution">
    <text evidence="3">The sequence shown here is derived from an EMBL/GenBank/DDBJ whole genome shotgun (WGS) entry which is preliminary data.</text>
</comment>
<feature type="signal peptide" evidence="2">
    <location>
        <begin position="1"/>
        <end position="30"/>
    </location>
</feature>
<evidence type="ECO:0000256" key="2">
    <source>
        <dbReference type="SAM" id="SignalP"/>
    </source>
</evidence>
<gene>
    <name evidence="3" type="ORF">MtrunA17_Chr2g0304321</name>
</gene>
<evidence type="ECO:0000313" key="3">
    <source>
        <dbReference type="EMBL" id="RHN73964.1"/>
    </source>
</evidence>
<feature type="compositionally biased region" description="Polar residues" evidence="1">
    <location>
        <begin position="43"/>
        <end position="54"/>
    </location>
</feature>
<proteinExistence type="predicted"/>
<dbReference type="Proteomes" id="UP000265566">
    <property type="component" value="Chromosome 2"/>
</dbReference>
<sequence>MRNKGGKMSYYEFFVLVLLLAVTLITNIAAGNPKHQRHAQPNGLISYQPPTINAPQIKPIGFNHGLPGGSNQLRPRHRKLTQGTSPISHPDQPPHNNNIPHTPPIEPPGPIRPPR</sequence>
<feature type="chain" id="PRO_5017400578" description="Leguminosin proline-rich group669 secreted peptide" evidence="2">
    <location>
        <begin position="31"/>
        <end position="115"/>
    </location>
</feature>
<keyword evidence="2" id="KW-0732">Signal</keyword>
<evidence type="ECO:0008006" key="4">
    <source>
        <dbReference type="Google" id="ProtNLM"/>
    </source>
</evidence>
<dbReference type="EMBL" id="PSQE01000002">
    <property type="protein sequence ID" value="RHN73964.1"/>
    <property type="molecule type" value="Genomic_DNA"/>
</dbReference>
<name>A0A396JA96_MEDTR</name>
<reference evidence="3" key="1">
    <citation type="journal article" date="2018" name="Nat. Plants">
        <title>Whole-genome landscape of Medicago truncatula symbiotic genes.</title>
        <authorList>
            <person name="Pecrix Y."/>
            <person name="Gamas P."/>
            <person name="Carrere S."/>
        </authorList>
    </citation>
    <scope>NUCLEOTIDE SEQUENCE</scope>
    <source>
        <tissue evidence="3">Leaves</tissue>
    </source>
</reference>
<organism evidence="3">
    <name type="scientific">Medicago truncatula</name>
    <name type="common">Barrel medic</name>
    <name type="synonym">Medicago tribuloides</name>
    <dbReference type="NCBI Taxonomy" id="3880"/>
    <lineage>
        <taxon>Eukaryota</taxon>
        <taxon>Viridiplantae</taxon>
        <taxon>Streptophyta</taxon>
        <taxon>Embryophyta</taxon>
        <taxon>Tracheophyta</taxon>
        <taxon>Spermatophyta</taxon>
        <taxon>Magnoliopsida</taxon>
        <taxon>eudicotyledons</taxon>
        <taxon>Gunneridae</taxon>
        <taxon>Pentapetalae</taxon>
        <taxon>rosids</taxon>
        <taxon>fabids</taxon>
        <taxon>Fabales</taxon>
        <taxon>Fabaceae</taxon>
        <taxon>Papilionoideae</taxon>
        <taxon>50 kb inversion clade</taxon>
        <taxon>NPAAA clade</taxon>
        <taxon>Hologalegina</taxon>
        <taxon>IRL clade</taxon>
        <taxon>Trifolieae</taxon>
        <taxon>Medicago</taxon>
    </lineage>
</organism>
<protein>
    <recommendedName>
        <fullName evidence="4">Leguminosin proline-rich group669 secreted peptide</fullName>
    </recommendedName>
</protein>
<accession>A0A396JA96</accession>
<dbReference type="AlphaFoldDB" id="A0A396JA96"/>
<feature type="region of interest" description="Disordered" evidence="1">
    <location>
        <begin position="33"/>
        <end position="115"/>
    </location>
</feature>
<dbReference type="Gramene" id="rna9867">
    <property type="protein sequence ID" value="RHN73964.1"/>
    <property type="gene ID" value="gene9867"/>
</dbReference>